<dbReference type="Pfam" id="PF03706">
    <property type="entry name" value="LPG_synthase_TM"/>
    <property type="match status" value="1"/>
</dbReference>
<dbReference type="Proteomes" id="UP000677244">
    <property type="component" value="Unassembled WGS sequence"/>
</dbReference>
<evidence type="ECO:0000256" key="4">
    <source>
        <dbReference type="ARBA" id="ARBA00022989"/>
    </source>
</evidence>
<feature type="transmembrane region" description="Helical" evidence="6">
    <location>
        <begin position="246"/>
        <end position="276"/>
    </location>
</feature>
<evidence type="ECO:0000256" key="5">
    <source>
        <dbReference type="ARBA" id="ARBA00023136"/>
    </source>
</evidence>
<proteinExistence type="predicted"/>
<feature type="transmembrane region" description="Helical" evidence="6">
    <location>
        <begin position="147"/>
        <end position="167"/>
    </location>
</feature>
<dbReference type="InterPro" id="IPR022791">
    <property type="entry name" value="L-PG_synthase/AglD"/>
</dbReference>
<keyword evidence="2" id="KW-1003">Cell membrane</keyword>
<comment type="subcellular location">
    <subcellularLocation>
        <location evidence="1">Cell membrane</location>
        <topology evidence="1">Multi-pass membrane protein</topology>
    </subcellularLocation>
</comment>
<keyword evidence="4 6" id="KW-1133">Transmembrane helix</keyword>
<name>A0ABS3YVF8_9BACT</name>
<dbReference type="PANTHER" id="PTHR40277">
    <property type="entry name" value="BLL5419 PROTEIN"/>
    <property type="match status" value="1"/>
</dbReference>
<reference evidence="7 8" key="1">
    <citation type="submission" date="2021-03" db="EMBL/GenBank/DDBJ databases">
        <title>Assistant Professor.</title>
        <authorList>
            <person name="Huq M.A."/>
        </authorList>
    </citation>
    <scope>NUCLEOTIDE SEQUENCE [LARGE SCALE GENOMIC DNA]</scope>
    <source>
        <strain evidence="7 8">MAH-29</strain>
    </source>
</reference>
<evidence type="ECO:0000256" key="1">
    <source>
        <dbReference type="ARBA" id="ARBA00004651"/>
    </source>
</evidence>
<feature type="transmembrane region" description="Helical" evidence="6">
    <location>
        <begin position="179"/>
        <end position="203"/>
    </location>
</feature>
<dbReference type="EMBL" id="JAGHKO010000004">
    <property type="protein sequence ID" value="MBO9201929.1"/>
    <property type="molecule type" value="Genomic_DNA"/>
</dbReference>
<feature type="transmembrane region" description="Helical" evidence="6">
    <location>
        <begin position="80"/>
        <end position="100"/>
    </location>
</feature>
<organism evidence="7 8">
    <name type="scientific">Niastella soli</name>
    <dbReference type="NCBI Taxonomy" id="2821487"/>
    <lineage>
        <taxon>Bacteria</taxon>
        <taxon>Pseudomonadati</taxon>
        <taxon>Bacteroidota</taxon>
        <taxon>Chitinophagia</taxon>
        <taxon>Chitinophagales</taxon>
        <taxon>Chitinophagaceae</taxon>
        <taxon>Niastella</taxon>
    </lineage>
</organism>
<accession>A0ABS3YVF8</accession>
<gene>
    <name evidence="7" type="ORF">J7I42_16715</name>
</gene>
<feature type="transmembrane region" description="Helical" evidence="6">
    <location>
        <begin position="215"/>
        <end position="234"/>
    </location>
</feature>
<evidence type="ECO:0000256" key="2">
    <source>
        <dbReference type="ARBA" id="ARBA00022475"/>
    </source>
</evidence>
<evidence type="ECO:0000313" key="7">
    <source>
        <dbReference type="EMBL" id="MBO9201929.1"/>
    </source>
</evidence>
<feature type="transmembrane region" description="Helical" evidence="6">
    <location>
        <begin position="120"/>
        <end position="141"/>
    </location>
</feature>
<keyword evidence="8" id="KW-1185">Reference proteome</keyword>
<sequence length="286" mass="31592">MKKWLLLLIKCMVAIVAIFLALRHVNSNELKHLRWNVAVIWLLPAILFFNASQFVSAYRLLQYYNKLQEGGLSYRDNLELYYTGMFYNLFLPGGVGGDVYKVIILKNRGIAWAPAAKATLLDRVTGLLVLLSIMVVLLNFVTLALPAGLIGIVSLAIIPGFLLYWFIVKRFFPPFGSVISKAIVLSMAVQCLQLVAFFCLLHFLQPAPIAYKEYAVIFFSGAVVAALPISIGGIGTRELAMTTGALYLHVSATIAVTASLLFYLITAISAVVGWWMQKGQRGKPVV</sequence>
<keyword evidence="3 6" id="KW-0812">Transmembrane</keyword>
<protein>
    <submittedName>
        <fullName evidence="7">Flippase-like domain-containing protein</fullName>
    </submittedName>
</protein>
<comment type="caution">
    <text evidence="7">The sequence shown here is derived from an EMBL/GenBank/DDBJ whole genome shotgun (WGS) entry which is preliminary data.</text>
</comment>
<evidence type="ECO:0000256" key="6">
    <source>
        <dbReference type="SAM" id="Phobius"/>
    </source>
</evidence>
<feature type="transmembrane region" description="Helical" evidence="6">
    <location>
        <begin position="37"/>
        <end position="60"/>
    </location>
</feature>
<keyword evidence="5 6" id="KW-0472">Membrane</keyword>
<dbReference type="PANTHER" id="PTHR40277:SF1">
    <property type="entry name" value="BLL5419 PROTEIN"/>
    <property type="match status" value="1"/>
</dbReference>
<evidence type="ECO:0000313" key="8">
    <source>
        <dbReference type="Proteomes" id="UP000677244"/>
    </source>
</evidence>
<evidence type="ECO:0000256" key="3">
    <source>
        <dbReference type="ARBA" id="ARBA00022692"/>
    </source>
</evidence>
<dbReference type="RefSeq" id="WP_209139986.1">
    <property type="nucleotide sequence ID" value="NZ_JAGHKO010000004.1"/>
</dbReference>
<feature type="transmembrane region" description="Helical" evidence="6">
    <location>
        <begin position="6"/>
        <end position="25"/>
    </location>
</feature>